<evidence type="ECO:0000256" key="2">
    <source>
        <dbReference type="ARBA" id="ARBA00023002"/>
    </source>
</evidence>
<evidence type="ECO:0000313" key="4">
    <source>
        <dbReference type="EMBL" id="MFD1309318.1"/>
    </source>
</evidence>
<dbReference type="PANTHER" id="PTHR44169">
    <property type="entry name" value="NADPH-DEPENDENT 1-ACYLDIHYDROXYACETONE PHOSPHATE REDUCTASE"/>
    <property type="match status" value="1"/>
</dbReference>
<gene>
    <name evidence="4" type="ORF">ACFQ5X_26110</name>
</gene>
<comment type="caution">
    <text evidence="4">The sequence shown here is derived from an EMBL/GenBank/DDBJ whole genome shotgun (WGS) entry which is preliminary data.</text>
</comment>
<dbReference type="InterPro" id="IPR036291">
    <property type="entry name" value="NAD(P)-bd_dom_sf"/>
</dbReference>
<evidence type="ECO:0000256" key="1">
    <source>
        <dbReference type="ARBA" id="ARBA00006484"/>
    </source>
</evidence>
<dbReference type="InterPro" id="IPR002347">
    <property type="entry name" value="SDR_fam"/>
</dbReference>
<dbReference type="Proteomes" id="UP001597058">
    <property type="component" value="Unassembled WGS sequence"/>
</dbReference>
<reference evidence="5" key="1">
    <citation type="journal article" date="2019" name="Int. J. Syst. Evol. Microbiol.">
        <title>The Global Catalogue of Microorganisms (GCM) 10K type strain sequencing project: providing services to taxonomists for standard genome sequencing and annotation.</title>
        <authorList>
            <consortium name="The Broad Institute Genomics Platform"/>
            <consortium name="The Broad Institute Genome Sequencing Center for Infectious Disease"/>
            <person name="Wu L."/>
            <person name="Ma J."/>
        </authorList>
    </citation>
    <scope>NUCLEOTIDE SEQUENCE [LARGE SCALE GENOMIC DNA]</scope>
    <source>
        <strain evidence="5">CGMCC 4.7020</strain>
    </source>
</reference>
<accession>A0ABW3XJU1</accession>
<dbReference type="NCBIfam" id="NF006119">
    <property type="entry name" value="PRK08264.1-5"/>
    <property type="match status" value="1"/>
</dbReference>
<dbReference type="SUPFAM" id="SSF51735">
    <property type="entry name" value="NAD(P)-binding Rossmann-fold domains"/>
    <property type="match status" value="1"/>
</dbReference>
<sequence>MTDIAGQAVVVTGANGGLGRQWVAQALERGAAKVYATDVTPGTWDDARVTPLVLDVTREETIDAVVAAASDATILINNAGIALRDPIMTVEDAKLRHVFDVNFFGTVTVTRRLAPVIVANGGGAILNVISLLSWLSLPAAYSAAKAALWSVTNAFRLELAPHGVDLVALHMGYTATPMTEALNVVKNDPADIVRAGLDGIQDGSLEVLADQWSVEVKAALAGPVQDLYPQLSGAAYPFRMVPIAAAPVQ</sequence>
<dbReference type="Pfam" id="PF00106">
    <property type="entry name" value="adh_short"/>
    <property type="match status" value="1"/>
</dbReference>
<keyword evidence="5" id="KW-1185">Reference proteome</keyword>
<dbReference type="EMBL" id="JBHTMM010000036">
    <property type="protein sequence ID" value="MFD1309318.1"/>
    <property type="molecule type" value="Genomic_DNA"/>
</dbReference>
<comment type="similarity">
    <text evidence="1 3">Belongs to the short-chain dehydrogenases/reductases (SDR) family.</text>
</comment>
<proteinExistence type="inferred from homology"/>
<evidence type="ECO:0000256" key="3">
    <source>
        <dbReference type="RuleBase" id="RU000363"/>
    </source>
</evidence>
<dbReference type="Gene3D" id="3.40.50.720">
    <property type="entry name" value="NAD(P)-binding Rossmann-like Domain"/>
    <property type="match status" value="1"/>
</dbReference>
<dbReference type="PRINTS" id="PR00080">
    <property type="entry name" value="SDRFAMILY"/>
</dbReference>
<keyword evidence="2" id="KW-0560">Oxidoreductase</keyword>
<dbReference type="PRINTS" id="PR00081">
    <property type="entry name" value="GDHRDH"/>
</dbReference>
<evidence type="ECO:0000313" key="5">
    <source>
        <dbReference type="Proteomes" id="UP001597058"/>
    </source>
</evidence>
<organism evidence="4 5">
    <name type="scientific">Streptomyces kaempferi</name>
    <dbReference type="NCBI Taxonomy" id="333725"/>
    <lineage>
        <taxon>Bacteria</taxon>
        <taxon>Bacillati</taxon>
        <taxon>Actinomycetota</taxon>
        <taxon>Actinomycetes</taxon>
        <taxon>Kitasatosporales</taxon>
        <taxon>Streptomycetaceae</taxon>
        <taxon>Streptomyces</taxon>
    </lineage>
</organism>
<name>A0ABW3XJU1_9ACTN</name>
<protein>
    <submittedName>
        <fullName evidence="4">SDR family oxidoreductase</fullName>
    </submittedName>
</protein>
<dbReference type="PANTHER" id="PTHR44169:SF6">
    <property type="entry name" value="NADPH-DEPENDENT 1-ACYLDIHYDROXYACETONE PHOSPHATE REDUCTASE"/>
    <property type="match status" value="1"/>
</dbReference>
<dbReference type="RefSeq" id="WP_381232701.1">
    <property type="nucleotide sequence ID" value="NZ_JBHSKH010000003.1"/>
</dbReference>